<sequence>MTRLNRITIDRLKRLPRVASVWEGDRRSVGGLMDDDGGLRQRHTETSDCILWVDSSHGAVRGLTIVPTTCGYEPVVRTLLQAIESPQGNLAPARPHKIVVSDREIQFYLRGALQGLDIAIDYAPELPLIDELFNALQQSAEMTEAELPPRYAEAMIDKAMEIWELAPWNTLNEQQVLAVELNNWELDTLYVSMLGMGGVEYGLLMYRSLDSLKQFRQRVLMGQQSPKQMQEAFLEQDCLFLNFELFDDEPFPNMPQPASWLASAPEAVQPDFGSIHPLEGMRSQLADEEGATFLVVMEALQRFITRYRAQLEKPPLKALKSSYKIPNPEKSAGASPLKVTVKTLPDVTAELAADTDDALGDDGPEGLVNFPVLRDDYVPEGAIIILTQFQQQVLDALRQDPAIAFQNLEGKWPHNGTADSPDLPVVLIQTSRPKAKTLIQQLQQAQGVQAVCFNPGSDPFSGEAFELGLLQTGDGELHLFAEYETNGSTDRHLLERWNTWQKDCNGACAVIIASGITGSSKGKPSVKDILGVFEARCKTPKDLHLPPLMLQYAAEWELD</sequence>
<evidence type="ECO:0000259" key="1">
    <source>
        <dbReference type="Pfam" id="PF22007"/>
    </source>
</evidence>
<reference evidence="3 4" key="1">
    <citation type="submission" date="2016-11" db="EMBL/GenBank/DDBJ databases">
        <title>Draft Genome Sequences of Nine Cyanobacterial Strains from Diverse Habitats.</title>
        <authorList>
            <person name="Zhu T."/>
            <person name="Hou S."/>
            <person name="Lu X."/>
            <person name="Hess W.R."/>
        </authorList>
    </citation>
    <scope>NUCLEOTIDE SEQUENCE [LARGE SCALE GENOMIC DNA]</scope>
    <source>
        <strain evidence="3 4">NIES-30</strain>
    </source>
</reference>
<dbReference type="Proteomes" id="UP000185557">
    <property type="component" value="Unassembled WGS sequence"/>
</dbReference>
<dbReference type="Pfam" id="PF23988">
    <property type="entry name" value="DUF7309"/>
    <property type="match status" value="1"/>
</dbReference>
<feature type="domain" description="DUF7309" evidence="2">
    <location>
        <begin position="155"/>
        <end position="244"/>
    </location>
</feature>
<accession>A0A1U7J641</accession>
<feature type="domain" description="DUF6930" evidence="1">
    <location>
        <begin position="8"/>
        <end position="136"/>
    </location>
</feature>
<evidence type="ECO:0000313" key="4">
    <source>
        <dbReference type="Proteomes" id="UP000185557"/>
    </source>
</evidence>
<evidence type="ECO:0000259" key="2">
    <source>
        <dbReference type="Pfam" id="PF23988"/>
    </source>
</evidence>
<comment type="caution">
    <text evidence="3">The sequence shown here is derived from an EMBL/GenBank/DDBJ whole genome shotgun (WGS) entry which is preliminary data.</text>
</comment>
<dbReference type="Pfam" id="PF22007">
    <property type="entry name" value="DUF6930"/>
    <property type="match status" value="1"/>
</dbReference>
<dbReference type="InterPro" id="IPR055733">
    <property type="entry name" value="DUF7309"/>
</dbReference>
<gene>
    <name evidence="3" type="ORF">NIES30_11790</name>
</gene>
<keyword evidence="4" id="KW-1185">Reference proteome</keyword>
<dbReference type="OrthoDB" id="500911at2"/>
<dbReference type="STRING" id="549789.NIES30_11790"/>
<dbReference type="EMBL" id="MRCG01000007">
    <property type="protein sequence ID" value="OKH48163.1"/>
    <property type="molecule type" value="Genomic_DNA"/>
</dbReference>
<evidence type="ECO:0008006" key="5">
    <source>
        <dbReference type="Google" id="ProtNLM"/>
    </source>
</evidence>
<dbReference type="InterPro" id="IPR054216">
    <property type="entry name" value="DUF6930"/>
</dbReference>
<proteinExistence type="predicted"/>
<protein>
    <recommendedName>
        <fullName evidence="5">CHAT domain-containing protein</fullName>
    </recommendedName>
</protein>
<organism evidence="3 4">
    <name type="scientific">Phormidium tenue NIES-30</name>
    <dbReference type="NCBI Taxonomy" id="549789"/>
    <lineage>
        <taxon>Bacteria</taxon>
        <taxon>Bacillati</taxon>
        <taxon>Cyanobacteriota</taxon>
        <taxon>Cyanophyceae</taxon>
        <taxon>Oscillatoriophycideae</taxon>
        <taxon>Oscillatoriales</taxon>
        <taxon>Oscillatoriaceae</taxon>
        <taxon>Phormidium</taxon>
    </lineage>
</organism>
<name>A0A1U7J641_9CYAN</name>
<dbReference type="AlphaFoldDB" id="A0A1U7J641"/>
<evidence type="ECO:0000313" key="3">
    <source>
        <dbReference type="EMBL" id="OKH48163.1"/>
    </source>
</evidence>
<dbReference type="RefSeq" id="WP_073608617.1">
    <property type="nucleotide sequence ID" value="NZ_MRCG01000007.1"/>
</dbReference>